<proteinExistence type="predicted"/>
<organism evidence="2 3">
    <name type="scientific">Brevibacillus laterosporus LMG 15441</name>
    <dbReference type="NCBI Taxonomy" id="1042163"/>
    <lineage>
        <taxon>Bacteria</taxon>
        <taxon>Bacillati</taxon>
        <taxon>Bacillota</taxon>
        <taxon>Bacilli</taxon>
        <taxon>Bacillales</taxon>
        <taxon>Paenibacillaceae</taxon>
        <taxon>Brevibacillus</taxon>
    </lineage>
</organism>
<dbReference type="KEGG" id="blr:BRLA_c025530"/>
<dbReference type="AlphaFoldDB" id="A0A075R2V6"/>
<dbReference type="Proteomes" id="UP000005850">
    <property type="component" value="Chromosome"/>
</dbReference>
<evidence type="ECO:0000256" key="1">
    <source>
        <dbReference type="SAM" id="SignalP"/>
    </source>
</evidence>
<evidence type="ECO:0000313" key="2">
    <source>
        <dbReference type="EMBL" id="AIG26872.1"/>
    </source>
</evidence>
<dbReference type="STRING" id="1042163.BRLA_c025530"/>
<evidence type="ECO:0008006" key="4">
    <source>
        <dbReference type="Google" id="ProtNLM"/>
    </source>
</evidence>
<keyword evidence="1" id="KW-0732">Signal</keyword>
<name>A0A075R2V6_BRELA</name>
<gene>
    <name evidence="2" type="ORF">BRLA_c025530</name>
</gene>
<sequence length="344" mass="39590">MKKIVFPLFVTSLLFSSPVWASEDKHKMHVTYENQRVVDEKQINPTFLSTAKNEVNRLLKNGKQFKLEKIKKFELVKGLDRRVILSFDWSIEGGSATVELEEKTGRIFNAKIFLPFNDLRSDQIQIVQSYVKQINENAMKFNRVNITNDNREETKEHTASFFTLNYNGNPNFIEIDLSTGKMKEYHIRMNAKYADQKHANIAKKALDSVGIISQLREAVRSNETLRGDGSSYKTDVWRFETVDGDSITMGVKTGRVYSLHLTSRDFHLPDKEISSSEVTTKAKIILEKVFGMDGNDFKSAYRENKHKYSSYIMEKKDGTVAVIDITKKGEIDFIKIKAPYLNQD</sequence>
<keyword evidence="3" id="KW-1185">Reference proteome</keyword>
<dbReference type="EMBL" id="CP007806">
    <property type="protein sequence ID" value="AIG26872.1"/>
    <property type="molecule type" value="Genomic_DNA"/>
</dbReference>
<feature type="signal peptide" evidence="1">
    <location>
        <begin position="1"/>
        <end position="21"/>
    </location>
</feature>
<dbReference type="HOGENOM" id="CLU_805797_0_0_9"/>
<protein>
    <recommendedName>
        <fullName evidence="4">Peptidase propeptide and YPEB domain protein</fullName>
    </recommendedName>
</protein>
<dbReference type="RefSeq" id="WP_003336329.1">
    <property type="nucleotide sequence ID" value="NZ_CP007806.1"/>
</dbReference>
<evidence type="ECO:0000313" key="3">
    <source>
        <dbReference type="Proteomes" id="UP000005850"/>
    </source>
</evidence>
<feature type="chain" id="PRO_5001709645" description="Peptidase propeptide and YPEB domain protein" evidence="1">
    <location>
        <begin position="22"/>
        <end position="344"/>
    </location>
</feature>
<accession>A0A075R2V6</accession>
<reference evidence="2 3" key="1">
    <citation type="journal article" date="2011" name="J. Bacteriol.">
        <title>Genome sequence of Brevibacillus laterosporus LMG 15441, a pathogen of invertebrates.</title>
        <authorList>
            <person name="Djukic M."/>
            <person name="Poehlein A."/>
            <person name="Thurmer A."/>
            <person name="Daniel R."/>
        </authorList>
    </citation>
    <scope>NUCLEOTIDE SEQUENCE [LARGE SCALE GENOMIC DNA]</scope>
    <source>
        <strain evidence="2 3">LMG 15441</strain>
    </source>
</reference>